<proteinExistence type="predicted"/>
<feature type="compositionally biased region" description="Polar residues" evidence="2">
    <location>
        <begin position="316"/>
        <end position="325"/>
    </location>
</feature>
<protein>
    <submittedName>
        <fullName evidence="3">Uncharacterized protein</fullName>
    </submittedName>
</protein>
<evidence type="ECO:0000313" key="4">
    <source>
        <dbReference type="Proteomes" id="UP001231189"/>
    </source>
</evidence>
<keyword evidence="1" id="KW-0175">Coiled coil</keyword>
<organism evidence="3 4">
    <name type="scientific">Lolium multiflorum</name>
    <name type="common">Italian ryegrass</name>
    <name type="synonym">Lolium perenne subsp. multiflorum</name>
    <dbReference type="NCBI Taxonomy" id="4521"/>
    <lineage>
        <taxon>Eukaryota</taxon>
        <taxon>Viridiplantae</taxon>
        <taxon>Streptophyta</taxon>
        <taxon>Embryophyta</taxon>
        <taxon>Tracheophyta</taxon>
        <taxon>Spermatophyta</taxon>
        <taxon>Magnoliopsida</taxon>
        <taxon>Liliopsida</taxon>
        <taxon>Poales</taxon>
        <taxon>Poaceae</taxon>
        <taxon>BOP clade</taxon>
        <taxon>Pooideae</taxon>
        <taxon>Poodae</taxon>
        <taxon>Poeae</taxon>
        <taxon>Poeae Chloroplast Group 2 (Poeae type)</taxon>
        <taxon>Loliodinae</taxon>
        <taxon>Loliinae</taxon>
        <taxon>Lolium</taxon>
    </lineage>
</organism>
<feature type="compositionally biased region" description="Acidic residues" evidence="2">
    <location>
        <begin position="183"/>
        <end position="192"/>
    </location>
</feature>
<gene>
    <name evidence="3" type="ORF">QYE76_051581</name>
</gene>
<feature type="region of interest" description="Disordered" evidence="2">
    <location>
        <begin position="296"/>
        <end position="332"/>
    </location>
</feature>
<feature type="region of interest" description="Disordered" evidence="2">
    <location>
        <begin position="110"/>
        <end position="135"/>
    </location>
</feature>
<sequence length="456" mass="48595">MPSLKVSSVAPPCSSRRPPAGRFRKENVGVMASRIAVSKPWMGTAPVPMPTTPAALADVVSDFLPPTAGGCDVPAAEAPPVLTLMSADLAAASPSLHFGGAVATGSWVSFAGDDDGSDEEELAPMTPPATSNSSLASDPAVLVEGLGSLSLSLSPAALGGPAEVPLSDDVLPAPSLLWVDSLGSDEDDDDEELAPRSPLAGSVHVEEAPVAPCSGLGDDDDWVQVGRGGRPSRDPSSLLRKEGLERSLAFKRWARGRCFRCLEHDHQFIMIIWQYPSRKKLIKTLHKLIPTEVDSAKKHTPYSRDQDDLRDGTLSKAGSSQSEASYPSLDSGDHDGLRERLLSKLRLSLKEGDVDLLEELFVLEGIIFDPDSVVLDIDWACHDATSRQIASLVQAVDKLTETVQELTDENETLRHQLEVAQEIAARAQCAATDWSGGLLFGFVPAAVLRLVGFMPD</sequence>
<comment type="caution">
    <text evidence="3">The sequence shown here is derived from an EMBL/GenBank/DDBJ whole genome shotgun (WGS) entry which is preliminary data.</text>
</comment>
<evidence type="ECO:0000256" key="1">
    <source>
        <dbReference type="SAM" id="Coils"/>
    </source>
</evidence>
<feature type="region of interest" description="Disordered" evidence="2">
    <location>
        <begin position="181"/>
        <end position="238"/>
    </location>
</feature>
<accession>A0AAD8STN5</accession>
<keyword evidence="4" id="KW-1185">Reference proteome</keyword>
<feature type="coiled-coil region" evidence="1">
    <location>
        <begin position="389"/>
        <end position="430"/>
    </location>
</feature>
<dbReference type="Proteomes" id="UP001231189">
    <property type="component" value="Unassembled WGS sequence"/>
</dbReference>
<name>A0AAD8STN5_LOLMU</name>
<feature type="region of interest" description="Disordered" evidence="2">
    <location>
        <begin position="1"/>
        <end position="25"/>
    </location>
</feature>
<feature type="compositionally biased region" description="Acidic residues" evidence="2">
    <location>
        <begin position="112"/>
        <end position="122"/>
    </location>
</feature>
<feature type="compositionally biased region" description="Basic and acidic residues" evidence="2">
    <location>
        <begin position="296"/>
        <end position="313"/>
    </location>
</feature>
<reference evidence="3" key="1">
    <citation type="submission" date="2023-07" db="EMBL/GenBank/DDBJ databases">
        <title>A chromosome-level genome assembly of Lolium multiflorum.</title>
        <authorList>
            <person name="Chen Y."/>
            <person name="Copetti D."/>
            <person name="Kolliker R."/>
            <person name="Studer B."/>
        </authorList>
    </citation>
    <scope>NUCLEOTIDE SEQUENCE</scope>
    <source>
        <strain evidence="3">02402/16</strain>
        <tissue evidence="3">Leaf</tissue>
    </source>
</reference>
<evidence type="ECO:0000313" key="3">
    <source>
        <dbReference type="EMBL" id="KAK1663422.1"/>
    </source>
</evidence>
<dbReference type="AlphaFoldDB" id="A0AAD8STN5"/>
<dbReference type="EMBL" id="JAUUTY010000003">
    <property type="protein sequence ID" value="KAK1663422.1"/>
    <property type="molecule type" value="Genomic_DNA"/>
</dbReference>
<evidence type="ECO:0000256" key="2">
    <source>
        <dbReference type="SAM" id="MobiDB-lite"/>
    </source>
</evidence>